<feature type="signal peptide" evidence="1">
    <location>
        <begin position="1"/>
        <end position="23"/>
    </location>
</feature>
<dbReference type="GeneID" id="54346017"/>
<accession>A0A6A5RK26</accession>
<protein>
    <submittedName>
        <fullName evidence="2">Uncharacterized protein</fullName>
    </submittedName>
</protein>
<proteinExistence type="predicted"/>
<sequence length="431" mass="49568">MAKPAWDILYRWFPTLLTPWTVASICSNFEDYTTICKLLMLGMYNEHWFDPTSILSECTTGVYLGFVPTCKGDYTSSLRLKNETRAYVHVESRNYLCGQMAMGGGFTRDFLEELRRRTNRLHLVVYEGTNAEATVHPTEPELFMDRYRSASTREGLHDAPWTTTMTLEDIKNQLRLKTSMYDPIVVDSWQFIIIDREVGQPFELLDIVQDALLMLTGDPSPRSVAKRVIRSIIPPSIQDIFLKEMIIGCSPDLRYPPPHDVQYDGNRFRCYDPDHSMITTVQRASASEKLTRNENRFIRRVVEDMERLGIITLLPDWEEPQSQPVLMQGSDGALDLYFPYDHTKLALDGQRVTSLPFPSTNSLEDFAKSWKQQFPSGIMAKGSIQTHYCAWPMPTMKSLGNTGSNFTTPEGHVYHWNAMRKFLCGGFQLRY</sequence>
<dbReference type="Proteomes" id="UP000800082">
    <property type="component" value="Unassembled WGS sequence"/>
</dbReference>
<dbReference type="OrthoDB" id="3780198at2759"/>
<name>A0A6A5RK26_9PLEO</name>
<evidence type="ECO:0000313" key="2">
    <source>
        <dbReference type="EMBL" id="KAF1925907.1"/>
    </source>
</evidence>
<keyword evidence="1" id="KW-0732">Signal</keyword>
<feature type="chain" id="PRO_5025346556" evidence="1">
    <location>
        <begin position="24"/>
        <end position="431"/>
    </location>
</feature>
<gene>
    <name evidence="2" type="ORF">M421DRAFT_227263</name>
</gene>
<evidence type="ECO:0000256" key="1">
    <source>
        <dbReference type="SAM" id="SignalP"/>
    </source>
</evidence>
<organism evidence="2 3">
    <name type="scientific">Didymella exigua CBS 183.55</name>
    <dbReference type="NCBI Taxonomy" id="1150837"/>
    <lineage>
        <taxon>Eukaryota</taxon>
        <taxon>Fungi</taxon>
        <taxon>Dikarya</taxon>
        <taxon>Ascomycota</taxon>
        <taxon>Pezizomycotina</taxon>
        <taxon>Dothideomycetes</taxon>
        <taxon>Pleosporomycetidae</taxon>
        <taxon>Pleosporales</taxon>
        <taxon>Pleosporineae</taxon>
        <taxon>Didymellaceae</taxon>
        <taxon>Didymella</taxon>
    </lineage>
</organism>
<dbReference type="AlphaFoldDB" id="A0A6A5RK26"/>
<dbReference type="EMBL" id="ML978980">
    <property type="protein sequence ID" value="KAF1925907.1"/>
    <property type="molecule type" value="Genomic_DNA"/>
</dbReference>
<keyword evidence="3" id="KW-1185">Reference proteome</keyword>
<reference evidence="2" key="1">
    <citation type="journal article" date="2020" name="Stud. Mycol.">
        <title>101 Dothideomycetes genomes: a test case for predicting lifestyles and emergence of pathogens.</title>
        <authorList>
            <person name="Haridas S."/>
            <person name="Albert R."/>
            <person name="Binder M."/>
            <person name="Bloem J."/>
            <person name="Labutti K."/>
            <person name="Salamov A."/>
            <person name="Andreopoulos B."/>
            <person name="Baker S."/>
            <person name="Barry K."/>
            <person name="Bills G."/>
            <person name="Bluhm B."/>
            <person name="Cannon C."/>
            <person name="Castanera R."/>
            <person name="Culley D."/>
            <person name="Daum C."/>
            <person name="Ezra D."/>
            <person name="Gonzalez J."/>
            <person name="Henrissat B."/>
            <person name="Kuo A."/>
            <person name="Liang C."/>
            <person name="Lipzen A."/>
            <person name="Lutzoni F."/>
            <person name="Magnuson J."/>
            <person name="Mondo S."/>
            <person name="Nolan M."/>
            <person name="Ohm R."/>
            <person name="Pangilinan J."/>
            <person name="Park H.-J."/>
            <person name="Ramirez L."/>
            <person name="Alfaro M."/>
            <person name="Sun H."/>
            <person name="Tritt A."/>
            <person name="Yoshinaga Y."/>
            <person name="Zwiers L.-H."/>
            <person name="Turgeon B."/>
            <person name="Goodwin S."/>
            <person name="Spatafora J."/>
            <person name="Crous P."/>
            <person name="Grigoriev I."/>
        </authorList>
    </citation>
    <scope>NUCLEOTIDE SEQUENCE</scope>
    <source>
        <strain evidence="2">CBS 183.55</strain>
    </source>
</reference>
<evidence type="ECO:0000313" key="3">
    <source>
        <dbReference type="Proteomes" id="UP000800082"/>
    </source>
</evidence>
<dbReference type="RefSeq" id="XP_033446159.1">
    <property type="nucleotide sequence ID" value="XM_033588370.1"/>
</dbReference>